<dbReference type="PANTHER" id="PTHR47653:SF1">
    <property type="entry name" value="DELETED IN MALIGNANT BRAIN TUMORS 1 PROTEIN"/>
    <property type="match status" value="1"/>
</dbReference>
<reference evidence="8 9" key="1">
    <citation type="journal article" date="2015" name="Genome Biol.">
        <title>Comparative genomics of Steinernema reveals deeply conserved gene regulatory networks.</title>
        <authorList>
            <person name="Dillman A.R."/>
            <person name="Macchietto M."/>
            <person name="Porter C.F."/>
            <person name="Rogers A."/>
            <person name="Williams B."/>
            <person name="Antoshechkin I."/>
            <person name="Lee M.M."/>
            <person name="Goodwin Z."/>
            <person name="Lu X."/>
            <person name="Lewis E.E."/>
            <person name="Goodrich-Blair H."/>
            <person name="Stock S.P."/>
            <person name="Adams B.J."/>
            <person name="Sternberg P.W."/>
            <person name="Mortazavi A."/>
        </authorList>
    </citation>
    <scope>NUCLEOTIDE SEQUENCE [LARGE SCALE GENOMIC DNA]</scope>
    <source>
        <strain evidence="8 9">ALL</strain>
    </source>
</reference>
<keyword evidence="3" id="KW-1015">Disulfide bond</keyword>
<dbReference type="Gene3D" id="3.10.250.10">
    <property type="entry name" value="SRCR-like domain"/>
    <property type="match status" value="1"/>
</dbReference>
<dbReference type="AlphaFoldDB" id="A0A4U5LY56"/>
<keyword evidence="9" id="KW-1185">Reference proteome</keyword>
<dbReference type="GO" id="GO:0016020">
    <property type="term" value="C:membrane"/>
    <property type="evidence" value="ECO:0007669"/>
    <property type="project" value="InterPro"/>
</dbReference>
<evidence type="ECO:0000256" key="6">
    <source>
        <dbReference type="SAM" id="MobiDB-lite"/>
    </source>
</evidence>
<gene>
    <name evidence="8" type="ORF">L596_028325</name>
</gene>
<dbReference type="Gene3D" id="2.160.20.10">
    <property type="entry name" value="Single-stranded right-handed beta-helix, Pectin lyase-like"/>
    <property type="match status" value="1"/>
</dbReference>
<dbReference type="PANTHER" id="PTHR47653">
    <property type="entry name" value="PROTEIN BARK BEETLE"/>
    <property type="match status" value="1"/>
</dbReference>
<dbReference type="InterPro" id="IPR036772">
    <property type="entry name" value="SRCR-like_dom_sf"/>
</dbReference>
<dbReference type="InterPro" id="IPR001190">
    <property type="entry name" value="SRCR"/>
</dbReference>
<dbReference type="STRING" id="34508.A0A4U5LY56"/>
<dbReference type="Proteomes" id="UP000298663">
    <property type="component" value="Unassembled WGS sequence"/>
</dbReference>
<proteinExistence type="predicted"/>
<evidence type="ECO:0000256" key="1">
    <source>
        <dbReference type="ARBA" id="ARBA00022729"/>
    </source>
</evidence>
<comment type="caution">
    <text evidence="5">Lacks conserved residue(s) required for the propagation of feature annotation.</text>
</comment>
<dbReference type="EMBL" id="AZBU02000011">
    <property type="protein sequence ID" value="TKR61180.1"/>
    <property type="molecule type" value="Genomic_DNA"/>
</dbReference>
<dbReference type="OrthoDB" id="5857313at2759"/>
<evidence type="ECO:0000256" key="5">
    <source>
        <dbReference type="PROSITE-ProRule" id="PRU00196"/>
    </source>
</evidence>
<evidence type="ECO:0000256" key="4">
    <source>
        <dbReference type="ARBA" id="ARBA00023180"/>
    </source>
</evidence>
<evidence type="ECO:0000313" key="8">
    <source>
        <dbReference type="EMBL" id="TKR61180.1"/>
    </source>
</evidence>
<dbReference type="SUPFAM" id="SSF56487">
    <property type="entry name" value="SRCR-like"/>
    <property type="match status" value="1"/>
</dbReference>
<reference evidence="8 9" key="2">
    <citation type="journal article" date="2019" name="G3 (Bethesda)">
        <title>Hybrid Assembly of the Genome of the Entomopathogenic Nematode Steinernema carpocapsae Identifies the X-Chromosome.</title>
        <authorList>
            <person name="Serra L."/>
            <person name="Macchietto M."/>
            <person name="Macias-Munoz A."/>
            <person name="McGill C.J."/>
            <person name="Rodriguez I.M."/>
            <person name="Rodriguez B."/>
            <person name="Murad R."/>
            <person name="Mortazavi A."/>
        </authorList>
    </citation>
    <scope>NUCLEOTIDE SEQUENCE [LARGE SCALE GENOMIC DNA]</scope>
    <source>
        <strain evidence="8 9">ALL</strain>
    </source>
</reference>
<comment type="caution">
    <text evidence="8">The sequence shown here is derived from an EMBL/GenBank/DDBJ whole genome shotgun (WGS) entry which is preliminary data.</text>
</comment>
<feature type="domain" description="SRCR" evidence="7">
    <location>
        <begin position="341"/>
        <end position="394"/>
    </location>
</feature>
<keyword evidence="2" id="KW-0677">Repeat</keyword>
<evidence type="ECO:0000256" key="2">
    <source>
        <dbReference type="ARBA" id="ARBA00022737"/>
    </source>
</evidence>
<keyword evidence="1" id="KW-0732">Signal</keyword>
<organism evidence="8 9">
    <name type="scientific">Steinernema carpocapsae</name>
    <name type="common">Entomopathogenic nematode</name>
    <dbReference type="NCBI Taxonomy" id="34508"/>
    <lineage>
        <taxon>Eukaryota</taxon>
        <taxon>Metazoa</taxon>
        <taxon>Ecdysozoa</taxon>
        <taxon>Nematoda</taxon>
        <taxon>Chromadorea</taxon>
        <taxon>Rhabditida</taxon>
        <taxon>Tylenchina</taxon>
        <taxon>Panagrolaimomorpha</taxon>
        <taxon>Strongyloidoidea</taxon>
        <taxon>Steinernematidae</taxon>
        <taxon>Steinernema</taxon>
    </lineage>
</organism>
<keyword evidence="4" id="KW-0325">Glycoprotein</keyword>
<dbReference type="InterPro" id="IPR012334">
    <property type="entry name" value="Pectin_lyas_fold"/>
</dbReference>
<evidence type="ECO:0000313" key="9">
    <source>
        <dbReference type="Proteomes" id="UP000298663"/>
    </source>
</evidence>
<accession>A0A4U5LY56</accession>
<protein>
    <recommendedName>
        <fullName evidence="7">SRCR domain-containing protein</fullName>
    </recommendedName>
</protein>
<dbReference type="PROSITE" id="PS50287">
    <property type="entry name" value="SRCR_2"/>
    <property type="match status" value="1"/>
</dbReference>
<name>A0A4U5LY56_STECR</name>
<evidence type="ECO:0000259" key="7">
    <source>
        <dbReference type="PROSITE" id="PS50287"/>
    </source>
</evidence>
<dbReference type="GO" id="GO:0045217">
    <property type="term" value="P:cell-cell junction maintenance"/>
    <property type="evidence" value="ECO:0007669"/>
    <property type="project" value="TreeGrafter"/>
</dbReference>
<dbReference type="InterPro" id="IPR053243">
    <property type="entry name" value="SJ_maturation_regulator"/>
</dbReference>
<feature type="compositionally biased region" description="Polar residues" evidence="6">
    <location>
        <begin position="382"/>
        <end position="394"/>
    </location>
</feature>
<sequence length="394" mass="44476">MRTIVSENLWGGILIGNFCVPTTHRIEPKILINWVEFVSNQYHPSFEFFSCQRDRQPNTVLDFTGNRVDGGSGMGFRMEPAVNTITLVSSNQFLNNNNTALMVRNAKFPQLMNLPAEVTISKNAFKFNSGQYIISIGMNEDAPKQKLVFNQQNEVRENVITNPYPHLKPRSTPYAAMVVSSSNVEIRRNCFKNPRADYEIAAELDEHAKWIDARENSWGHQFPDNFMHRIFDQFNRYSLATIEVNPFAAVCNQRNPTSLPRCNITASSGRRASQPAKYTVIDDLHVVAGAKLTVAPGTILEYDPGRWNVGSGRAESSRLRRISDPVTFTQKPFIIPHVENIRLMDENYNEEVTAGRLEVLIDGQWGTVCNRSWTGKPRSAGVQPTRSHNGSSIL</sequence>
<evidence type="ECO:0000256" key="3">
    <source>
        <dbReference type="ARBA" id="ARBA00023157"/>
    </source>
</evidence>
<feature type="region of interest" description="Disordered" evidence="6">
    <location>
        <begin position="372"/>
        <end position="394"/>
    </location>
</feature>